<dbReference type="AlphaFoldDB" id="A0A6G0VJX1"/>
<evidence type="ECO:0000313" key="2">
    <source>
        <dbReference type="Proteomes" id="UP000478052"/>
    </source>
</evidence>
<feature type="non-terminal residue" evidence="1">
    <location>
        <position position="1"/>
    </location>
</feature>
<sequence length="85" mass="9737">VFSKSVSVGLNLYRVRLVEELEDKRLDSWETEKLSGIIPKESFLTKETSEGLRVTLHSTIDLIEYLFSIGFVYVLTAKANQDQLE</sequence>
<accession>A0A6G0VJX1</accession>
<proteinExistence type="predicted"/>
<reference evidence="1 2" key="1">
    <citation type="submission" date="2019-08" db="EMBL/GenBank/DDBJ databases">
        <title>Whole genome of Aphis craccivora.</title>
        <authorList>
            <person name="Voronova N.V."/>
            <person name="Shulinski R.S."/>
            <person name="Bandarenka Y.V."/>
            <person name="Zhorov D.G."/>
            <person name="Warner D."/>
        </authorList>
    </citation>
    <scope>NUCLEOTIDE SEQUENCE [LARGE SCALE GENOMIC DNA]</scope>
    <source>
        <strain evidence="1">180601</strain>
        <tissue evidence="1">Whole Body</tissue>
    </source>
</reference>
<organism evidence="1 2">
    <name type="scientific">Aphis craccivora</name>
    <name type="common">Cowpea aphid</name>
    <dbReference type="NCBI Taxonomy" id="307492"/>
    <lineage>
        <taxon>Eukaryota</taxon>
        <taxon>Metazoa</taxon>
        <taxon>Ecdysozoa</taxon>
        <taxon>Arthropoda</taxon>
        <taxon>Hexapoda</taxon>
        <taxon>Insecta</taxon>
        <taxon>Pterygota</taxon>
        <taxon>Neoptera</taxon>
        <taxon>Paraneoptera</taxon>
        <taxon>Hemiptera</taxon>
        <taxon>Sternorrhyncha</taxon>
        <taxon>Aphidomorpha</taxon>
        <taxon>Aphidoidea</taxon>
        <taxon>Aphididae</taxon>
        <taxon>Aphidini</taxon>
        <taxon>Aphis</taxon>
        <taxon>Aphis</taxon>
    </lineage>
</organism>
<name>A0A6G0VJX1_APHCR</name>
<dbReference type="OrthoDB" id="7698710at2759"/>
<gene>
    <name evidence="1" type="ORF">FWK35_00037745</name>
</gene>
<feature type="non-terminal residue" evidence="1">
    <location>
        <position position="85"/>
    </location>
</feature>
<protein>
    <submittedName>
        <fullName evidence="1">Zinc finger MYM-type protein 1-like</fullName>
    </submittedName>
</protein>
<dbReference type="Proteomes" id="UP000478052">
    <property type="component" value="Unassembled WGS sequence"/>
</dbReference>
<dbReference type="EMBL" id="VUJU01017480">
    <property type="protein sequence ID" value="KAF0682713.1"/>
    <property type="molecule type" value="Genomic_DNA"/>
</dbReference>
<keyword evidence="2" id="KW-1185">Reference proteome</keyword>
<evidence type="ECO:0000313" key="1">
    <source>
        <dbReference type="EMBL" id="KAF0682713.1"/>
    </source>
</evidence>
<comment type="caution">
    <text evidence="1">The sequence shown here is derived from an EMBL/GenBank/DDBJ whole genome shotgun (WGS) entry which is preliminary data.</text>
</comment>